<evidence type="ECO:0000259" key="4">
    <source>
        <dbReference type="Pfam" id="PF00884"/>
    </source>
</evidence>
<evidence type="ECO:0000256" key="3">
    <source>
        <dbReference type="SAM" id="MobiDB-lite"/>
    </source>
</evidence>
<evidence type="ECO:0000256" key="2">
    <source>
        <dbReference type="ARBA" id="ARBA00022801"/>
    </source>
</evidence>
<dbReference type="InterPro" id="IPR000917">
    <property type="entry name" value="Sulfatase_N"/>
</dbReference>
<dbReference type="EMBL" id="JBHTBS010000003">
    <property type="protein sequence ID" value="MFC7337197.1"/>
    <property type="molecule type" value="Genomic_DNA"/>
</dbReference>
<dbReference type="PANTHER" id="PTHR42693:SF53">
    <property type="entry name" value="ENDO-4-O-SULFATASE"/>
    <property type="match status" value="1"/>
</dbReference>
<dbReference type="SUPFAM" id="SSF53649">
    <property type="entry name" value="Alkaline phosphatase-like"/>
    <property type="match status" value="1"/>
</dbReference>
<accession>A0ABW2L4B7</accession>
<dbReference type="PANTHER" id="PTHR42693">
    <property type="entry name" value="ARYLSULFATASE FAMILY MEMBER"/>
    <property type="match status" value="1"/>
</dbReference>
<evidence type="ECO:0000313" key="5">
    <source>
        <dbReference type="EMBL" id="MFC7337197.1"/>
    </source>
</evidence>
<dbReference type="Pfam" id="PF00884">
    <property type="entry name" value="Sulfatase"/>
    <property type="match status" value="1"/>
</dbReference>
<proteinExistence type="inferred from homology"/>
<comment type="caution">
    <text evidence="5">The sequence shown here is derived from an EMBL/GenBank/DDBJ whole genome shotgun (WGS) entry which is preliminary data.</text>
</comment>
<feature type="domain" description="Sulfatase N-terminal" evidence="4">
    <location>
        <begin position="36"/>
        <end position="337"/>
    </location>
</feature>
<dbReference type="InterPro" id="IPR017850">
    <property type="entry name" value="Alkaline_phosphatase_core_sf"/>
</dbReference>
<sequence length="512" mass="58532">MTHWIATKQCRLQLIVSAAIWVFAVAAGSLQAKGRPNILWIFSEDLSPFMGCYDDPINRGHTPAIDEMAASGVLFKRAFVTAPVCSASRSAIITGKMQTSTGTHHHRSSRAPEGEQVPEELRIHLPDGMMTIPELMRKAGYFTFNIGKDDYNFHYDRRALYSVGTKESYLAGMNGWQGNSAEKINLFRSNNWNAREDKAQPWFGQIMIWGGKAEAKHVRKGEVLKAHELPLPPYFPDTPAHRKAWTAHYNAVRGADAQVAEILAILEADGERNNTLVFFFSDHGSNQSLRHKQFCYEGGVHVPLVMMGNHPALKAGTIRNELVSSLDISATTLAFAGARLPDYLDGRDLFAADYELRDHVISARDRCDYTIDRIRSVRTEKLRYIRNYYPDRPLLQAQYRDNQATVKDLKRLHEEEKLTAYQDSHWFGLRPSEELYDIGADPHQVHNLADDPKFAGELKRHRRILENWIRETDDRGQYPESAVQLKGTYELWKERPVFRDAKVNPEYDQFRN</sequence>
<keyword evidence="6" id="KW-1185">Reference proteome</keyword>
<dbReference type="Gene3D" id="3.40.720.10">
    <property type="entry name" value="Alkaline Phosphatase, subunit A"/>
    <property type="match status" value="1"/>
</dbReference>
<keyword evidence="2" id="KW-0378">Hydrolase</keyword>
<protein>
    <submittedName>
        <fullName evidence="5">Sulfatase</fullName>
    </submittedName>
</protein>
<comment type="similarity">
    <text evidence="1">Belongs to the sulfatase family.</text>
</comment>
<dbReference type="RefSeq" id="WP_379711288.1">
    <property type="nucleotide sequence ID" value="NZ_JBHTBS010000003.1"/>
</dbReference>
<evidence type="ECO:0000256" key="1">
    <source>
        <dbReference type="ARBA" id="ARBA00008779"/>
    </source>
</evidence>
<reference evidence="6" key="1">
    <citation type="journal article" date="2019" name="Int. J. Syst. Evol. Microbiol.">
        <title>The Global Catalogue of Microorganisms (GCM) 10K type strain sequencing project: providing services to taxonomists for standard genome sequencing and annotation.</title>
        <authorList>
            <consortium name="The Broad Institute Genomics Platform"/>
            <consortium name="The Broad Institute Genome Sequencing Center for Infectious Disease"/>
            <person name="Wu L."/>
            <person name="Ma J."/>
        </authorList>
    </citation>
    <scope>NUCLEOTIDE SEQUENCE [LARGE SCALE GENOMIC DNA]</scope>
    <source>
        <strain evidence="6">CGMCC 4.1467</strain>
    </source>
</reference>
<evidence type="ECO:0000313" key="6">
    <source>
        <dbReference type="Proteomes" id="UP001596472"/>
    </source>
</evidence>
<gene>
    <name evidence="5" type="ORF">ACFQY0_08410</name>
</gene>
<organism evidence="5 6">
    <name type="scientific">Haloferula chungangensis</name>
    <dbReference type="NCBI Taxonomy" id="1048331"/>
    <lineage>
        <taxon>Bacteria</taxon>
        <taxon>Pseudomonadati</taxon>
        <taxon>Verrucomicrobiota</taxon>
        <taxon>Verrucomicrobiia</taxon>
        <taxon>Verrucomicrobiales</taxon>
        <taxon>Verrucomicrobiaceae</taxon>
        <taxon>Haloferula</taxon>
    </lineage>
</organism>
<dbReference type="Proteomes" id="UP001596472">
    <property type="component" value="Unassembled WGS sequence"/>
</dbReference>
<dbReference type="InterPro" id="IPR050738">
    <property type="entry name" value="Sulfatase"/>
</dbReference>
<feature type="region of interest" description="Disordered" evidence="3">
    <location>
        <begin position="97"/>
        <end position="116"/>
    </location>
</feature>
<name>A0ABW2L4B7_9BACT</name>
<dbReference type="CDD" id="cd16027">
    <property type="entry name" value="SGSH"/>
    <property type="match status" value="1"/>
</dbReference>